<dbReference type="GO" id="GO:0016301">
    <property type="term" value="F:kinase activity"/>
    <property type="evidence" value="ECO:0007669"/>
    <property type="project" value="UniProtKB-KW"/>
</dbReference>
<dbReference type="InterPro" id="IPR037522">
    <property type="entry name" value="HD_GYP_dom"/>
</dbReference>
<evidence type="ECO:0000256" key="3">
    <source>
        <dbReference type="PROSITE-ProRule" id="PRU00169"/>
    </source>
</evidence>
<dbReference type="SUPFAM" id="SSF109604">
    <property type="entry name" value="HD-domain/PDEase-like"/>
    <property type="match status" value="1"/>
</dbReference>
<dbReference type="PROSITE" id="PS50110">
    <property type="entry name" value="RESPONSE_REGULATORY"/>
    <property type="match status" value="1"/>
</dbReference>
<dbReference type="NCBIfam" id="TIGR00229">
    <property type="entry name" value="sensory_box"/>
    <property type="match status" value="1"/>
</dbReference>
<dbReference type="PROSITE" id="PS51832">
    <property type="entry name" value="HD_GYP"/>
    <property type="match status" value="1"/>
</dbReference>
<dbReference type="InterPro" id="IPR052020">
    <property type="entry name" value="Cyclic_di-GMP/3'3'-cGAMP_PDE"/>
</dbReference>
<keyword evidence="3" id="KW-0597">Phosphoprotein</keyword>
<dbReference type="InterPro" id="IPR011006">
    <property type="entry name" value="CheY-like_superfamily"/>
</dbReference>
<dbReference type="PANTHER" id="PTHR45228:SF4">
    <property type="entry name" value="LIPOPROTEIN"/>
    <property type="match status" value="1"/>
</dbReference>
<accession>A0A6F8VFP7</accession>
<feature type="domain" description="Response regulatory" evidence="4">
    <location>
        <begin position="6"/>
        <end position="122"/>
    </location>
</feature>
<dbReference type="Pfam" id="PF13487">
    <property type="entry name" value="HD_5"/>
    <property type="match status" value="1"/>
</dbReference>
<dbReference type="Proteomes" id="UP000502260">
    <property type="component" value="Chromosome"/>
</dbReference>
<sequence>MNKSLRVLLLEDSPTDAELNERVLRKAGIVFTALRVESQVGFVAALDDFKPDIILADYHLPGFDGLGALEIVHEKHPEIPFIFVTGAMGEERAVDSIRHGATDYIIKDRLARLPSAVQRALEEKKLRLQHRESEERYHQLFENMASGVAIYEPDETCQTFVFKSVNRAAERIDLLRREDVIGRSVEEVFPGVRELGFVEVFQRVCRSGVAEHFSNNYYQDDRISGWRENYVYRLESGEVVAVYDDVSERIERETRIKNLNRVLRTISACNEDLVRAASEGDLLSAVCRNIVQIGGHLLAWVVYPGEQRENQPIVVAHFGDENVFQSHAQLEHDPEHARDCLTVMAMRERRTTSRNRLLDMPEHSFDKLQQLGVNSILALPLLNDGTLYGVITVFSATPDAFDADEMRLMEELAADLAYGIEALRTTSERDHYITQLSHAMKNTVTAIARTLEMRDPYTAGHQQRVTALCVSIARAMGLKEEVIEGLYFGAMIHDIGKISVPAEILSKPGALTKTEYQLIQCHPETGFDIVQGIEFPWPVAEMIAQHHERLDGSGYPKGCKDETIIIEARIIAVADVVEAMTTHRPYRPALGITAALEEISQGKGIRYDPTVVEACIRVIRTNDMQLPQLGS</sequence>
<evidence type="ECO:0000259" key="5">
    <source>
        <dbReference type="PROSITE" id="PS51832"/>
    </source>
</evidence>
<gene>
    <name evidence="6" type="ORF">SKTS_28130</name>
</gene>
<dbReference type="GO" id="GO:0000160">
    <property type="term" value="P:phosphorelay signal transduction system"/>
    <property type="evidence" value="ECO:0007669"/>
    <property type="project" value="InterPro"/>
</dbReference>
<protein>
    <recommendedName>
        <fullName evidence="8">Two-component system response regulator</fullName>
    </recommendedName>
</protein>
<keyword evidence="2" id="KW-0418">Kinase</keyword>
<dbReference type="Gene3D" id="3.30.450.20">
    <property type="entry name" value="PAS domain"/>
    <property type="match status" value="1"/>
</dbReference>
<dbReference type="InterPro" id="IPR035965">
    <property type="entry name" value="PAS-like_dom_sf"/>
</dbReference>
<dbReference type="EMBL" id="AP022853">
    <property type="protein sequence ID" value="BCB27927.1"/>
    <property type="molecule type" value="Genomic_DNA"/>
</dbReference>
<organism evidence="6 7">
    <name type="scientific">Sulfurimicrobium lacus</name>
    <dbReference type="NCBI Taxonomy" id="2715678"/>
    <lineage>
        <taxon>Bacteria</taxon>
        <taxon>Pseudomonadati</taxon>
        <taxon>Pseudomonadota</taxon>
        <taxon>Betaproteobacteria</taxon>
        <taxon>Nitrosomonadales</taxon>
        <taxon>Sulfuricellaceae</taxon>
        <taxon>Sulfurimicrobium</taxon>
    </lineage>
</organism>
<reference evidence="7" key="1">
    <citation type="submission" date="2020-03" db="EMBL/GenBank/DDBJ databases">
        <title>Complete genome sequence of sulfur-oxidizing bacterium skT11.</title>
        <authorList>
            <person name="Kanda M."/>
            <person name="Kojima H."/>
            <person name="Fukui M."/>
        </authorList>
    </citation>
    <scope>NUCLEOTIDE SEQUENCE [LARGE SCALE GENOMIC DNA]</scope>
    <source>
        <strain evidence="7">skT11</strain>
    </source>
</reference>
<dbReference type="SMART" id="SM00471">
    <property type="entry name" value="HDc"/>
    <property type="match status" value="1"/>
</dbReference>
<keyword evidence="1" id="KW-0808">Transferase</keyword>
<dbReference type="InterPro" id="IPR001789">
    <property type="entry name" value="Sig_transdc_resp-reg_receiver"/>
</dbReference>
<feature type="modified residue" description="4-aspartylphosphate" evidence="3">
    <location>
        <position position="57"/>
    </location>
</feature>
<proteinExistence type="predicted"/>
<dbReference type="SUPFAM" id="SSF55785">
    <property type="entry name" value="PYP-like sensor domain (PAS domain)"/>
    <property type="match status" value="1"/>
</dbReference>
<evidence type="ECO:0000259" key="4">
    <source>
        <dbReference type="PROSITE" id="PS50110"/>
    </source>
</evidence>
<dbReference type="SUPFAM" id="SSF55781">
    <property type="entry name" value="GAF domain-like"/>
    <property type="match status" value="1"/>
</dbReference>
<dbReference type="Gene3D" id="1.10.3210.10">
    <property type="entry name" value="Hypothetical protein af1432"/>
    <property type="match status" value="1"/>
</dbReference>
<dbReference type="InterPro" id="IPR003018">
    <property type="entry name" value="GAF"/>
</dbReference>
<dbReference type="InterPro" id="IPR029016">
    <property type="entry name" value="GAF-like_dom_sf"/>
</dbReference>
<dbReference type="KEGG" id="slac:SKTS_28130"/>
<evidence type="ECO:0000256" key="1">
    <source>
        <dbReference type="ARBA" id="ARBA00022679"/>
    </source>
</evidence>
<name>A0A6F8VFP7_9PROT</name>
<dbReference type="GO" id="GO:0008081">
    <property type="term" value="F:phosphoric diester hydrolase activity"/>
    <property type="evidence" value="ECO:0007669"/>
    <property type="project" value="UniProtKB-ARBA"/>
</dbReference>
<dbReference type="Pfam" id="PF13185">
    <property type="entry name" value="GAF_2"/>
    <property type="match status" value="1"/>
</dbReference>
<dbReference type="CDD" id="cd00077">
    <property type="entry name" value="HDc"/>
    <property type="match status" value="1"/>
</dbReference>
<dbReference type="SMART" id="SM00448">
    <property type="entry name" value="REC"/>
    <property type="match status" value="1"/>
</dbReference>
<dbReference type="CDD" id="cd00156">
    <property type="entry name" value="REC"/>
    <property type="match status" value="1"/>
</dbReference>
<evidence type="ECO:0000313" key="6">
    <source>
        <dbReference type="EMBL" id="BCB27927.1"/>
    </source>
</evidence>
<feature type="domain" description="HD-GYP" evidence="5">
    <location>
        <begin position="436"/>
        <end position="631"/>
    </location>
</feature>
<dbReference type="SUPFAM" id="SSF52172">
    <property type="entry name" value="CheY-like"/>
    <property type="match status" value="1"/>
</dbReference>
<dbReference type="Pfam" id="PF00072">
    <property type="entry name" value="Response_reg"/>
    <property type="match status" value="1"/>
</dbReference>
<evidence type="ECO:0000256" key="2">
    <source>
        <dbReference type="ARBA" id="ARBA00022777"/>
    </source>
</evidence>
<dbReference type="InterPro" id="IPR003607">
    <property type="entry name" value="HD/PDEase_dom"/>
</dbReference>
<dbReference type="Gene3D" id="3.40.50.2300">
    <property type="match status" value="1"/>
</dbReference>
<dbReference type="AlphaFoldDB" id="A0A6F8VFP7"/>
<evidence type="ECO:0008006" key="8">
    <source>
        <dbReference type="Google" id="ProtNLM"/>
    </source>
</evidence>
<dbReference type="RefSeq" id="WP_173066439.1">
    <property type="nucleotide sequence ID" value="NZ_AP022853.1"/>
</dbReference>
<evidence type="ECO:0000313" key="7">
    <source>
        <dbReference type="Proteomes" id="UP000502260"/>
    </source>
</evidence>
<dbReference type="Gene3D" id="3.30.450.40">
    <property type="match status" value="1"/>
</dbReference>
<dbReference type="PANTHER" id="PTHR45228">
    <property type="entry name" value="CYCLIC DI-GMP PHOSPHODIESTERASE TM_0186-RELATED"/>
    <property type="match status" value="1"/>
</dbReference>
<dbReference type="InterPro" id="IPR000014">
    <property type="entry name" value="PAS"/>
</dbReference>
<keyword evidence="7" id="KW-1185">Reference proteome</keyword>